<dbReference type="InterPro" id="IPR050764">
    <property type="entry name" value="CbbQ/NirQ/NorQ/GpvN"/>
</dbReference>
<dbReference type="SUPFAM" id="SSF52540">
    <property type="entry name" value="P-loop containing nucleoside triphosphate hydrolases"/>
    <property type="match status" value="1"/>
</dbReference>
<dbReference type="AlphaFoldDB" id="A0A420WMI8"/>
<organism evidence="5 6">
    <name type="scientific">Litorimonas taeanensis</name>
    <dbReference type="NCBI Taxonomy" id="568099"/>
    <lineage>
        <taxon>Bacteria</taxon>
        <taxon>Pseudomonadati</taxon>
        <taxon>Pseudomonadota</taxon>
        <taxon>Alphaproteobacteria</taxon>
        <taxon>Maricaulales</taxon>
        <taxon>Robiginitomaculaceae</taxon>
    </lineage>
</organism>
<dbReference type="SMART" id="SM00382">
    <property type="entry name" value="AAA"/>
    <property type="match status" value="1"/>
</dbReference>
<evidence type="ECO:0000313" key="6">
    <source>
        <dbReference type="Proteomes" id="UP000282211"/>
    </source>
</evidence>
<dbReference type="FunCoup" id="A0A420WMI8">
    <property type="interactions" value="23"/>
</dbReference>
<dbReference type="InterPro" id="IPR027417">
    <property type="entry name" value="P-loop_NTPase"/>
</dbReference>
<name>A0A420WMI8_9PROT</name>
<dbReference type="FunFam" id="3.40.50.300:FF:000640">
    <property type="entry name" value="MoxR family ATPase"/>
    <property type="match status" value="1"/>
</dbReference>
<protein>
    <submittedName>
        <fullName evidence="5">MoxR-like ATPase</fullName>
    </submittedName>
</protein>
<dbReference type="InterPro" id="IPR003593">
    <property type="entry name" value="AAA+_ATPase"/>
</dbReference>
<sequence length="321" mass="34812">MSELDLAPVETLAQALRTEINKAIIGQQDTIELMLVALLSGGHILLEGVPGTAKTFLAQAFSYALKLDFGRIQFTPDLLPGDLLGTNLFNFQTSKFSLIKGPIFCDLLLADEINRTPPKTQAALLEAMQERQVTIDGKAYPLAKTFMVIATQNPIEQQGTYPLPEAQLDRFLFKHVLDYPSRDEELEIIARHGTSSGSADLKTLGLKPIATPAKIKAALDVIPNVRLTDDVTHYIVDLVRGTRNDPLFETGASPRAAAMIAIASRAKAALAGRDYVIPDDVKAIALPALRHRAILSPTAEIEGRNADSVISAVIEQTNAPR</sequence>
<dbReference type="Gene3D" id="1.10.8.80">
    <property type="entry name" value="Magnesium chelatase subunit I, C-Terminal domain"/>
    <property type="match status" value="1"/>
</dbReference>
<evidence type="ECO:0000256" key="1">
    <source>
        <dbReference type="ARBA" id="ARBA00022741"/>
    </source>
</evidence>
<comment type="caution">
    <text evidence="5">The sequence shown here is derived from an EMBL/GenBank/DDBJ whole genome shotgun (WGS) entry which is preliminary data.</text>
</comment>
<keyword evidence="6" id="KW-1185">Reference proteome</keyword>
<dbReference type="RefSeq" id="WP_121100023.1">
    <property type="nucleotide sequence ID" value="NZ_RBII01000001.1"/>
</dbReference>
<keyword evidence="1" id="KW-0547">Nucleotide-binding</keyword>
<reference evidence="5 6" key="1">
    <citation type="submission" date="2018-10" db="EMBL/GenBank/DDBJ databases">
        <title>Genomic Encyclopedia of Type Strains, Phase IV (KMG-IV): sequencing the most valuable type-strain genomes for metagenomic binning, comparative biology and taxonomic classification.</title>
        <authorList>
            <person name="Goeker M."/>
        </authorList>
    </citation>
    <scope>NUCLEOTIDE SEQUENCE [LARGE SCALE GENOMIC DNA]</scope>
    <source>
        <strain evidence="5 6">DSM 22008</strain>
    </source>
</reference>
<dbReference type="Gene3D" id="3.40.50.300">
    <property type="entry name" value="P-loop containing nucleotide triphosphate hydrolases"/>
    <property type="match status" value="1"/>
</dbReference>
<dbReference type="GO" id="GO:0005524">
    <property type="term" value="F:ATP binding"/>
    <property type="evidence" value="ECO:0007669"/>
    <property type="project" value="UniProtKB-KW"/>
</dbReference>
<dbReference type="PANTHER" id="PTHR42759">
    <property type="entry name" value="MOXR FAMILY PROTEIN"/>
    <property type="match status" value="1"/>
</dbReference>
<dbReference type="InterPro" id="IPR011703">
    <property type="entry name" value="ATPase_AAA-3"/>
</dbReference>
<dbReference type="CDD" id="cd00009">
    <property type="entry name" value="AAA"/>
    <property type="match status" value="1"/>
</dbReference>
<feature type="domain" description="AAA+ ATPase" evidence="4">
    <location>
        <begin position="40"/>
        <end position="181"/>
    </location>
</feature>
<evidence type="ECO:0000313" key="5">
    <source>
        <dbReference type="EMBL" id="RKQ72105.1"/>
    </source>
</evidence>
<gene>
    <name evidence="5" type="ORF">DES40_1442</name>
</gene>
<dbReference type="Pfam" id="PF17863">
    <property type="entry name" value="AAA_lid_2"/>
    <property type="match status" value="1"/>
</dbReference>
<dbReference type="GO" id="GO:0016887">
    <property type="term" value="F:ATP hydrolysis activity"/>
    <property type="evidence" value="ECO:0007669"/>
    <property type="project" value="InterPro"/>
</dbReference>
<dbReference type="OrthoDB" id="9808397at2"/>
<dbReference type="PANTHER" id="PTHR42759:SF1">
    <property type="entry name" value="MAGNESIUM-CHELATASE SUBUNIT CHLD"/>
    <property type="match status" value="1"/>
</dbReference>
<comment type="similarity">
    <text evidence="3">Belongs to the MoxR family.</text>
</comment>
<keyword evidence="2" id="KW-0067">ATP-binding</keyword>
<dbReference type="PIRSF" id="PIRSF002849">
    <property type="entry name" value="AAA_ATPase_chaperone_MoxR_prd"/>
    <property type="match status" value="1"/>
</dbReference>
<evidence type="ECO:0000256" key="2">
    <source>
        <dbReference type="ARBA" id="ARBA00022840"/>
    </source>
</evidence>
<proteinExistence type="inferred from homology"/>
<evidence type="ECO:0000256" key="3">
    <source>
        <dbReference type="ARBA" id="ARBA00061607"/>
    </source>
</evidence>
<evidence type="ECO:0000259" key="4">
    <source>
        <dbReference type="SMART" id="SM00382"/>
    </source>
</evidence>
<dbReference type="InParanoid" id="A0A420WMI8"/>
<dbReference type="InterPro" id="IPR041628">
    <property type="entry name" value="ChlI/MoxR_AAA_lid"/>
</dbReference>
<dbReference type="Pfam" id="PF07726">
    <property type="entry name" value="AAA_3"/>
    <property type="match status" value="1"/>
</dbReference>
<accession>A0A420WMI8</accession>
<dbReference type="EMBL" id="RBII01000001">
    <property type="protein sequence ID" value="RKQ72105.1"/>
    <property type="molecule type" value="Genomic_DNA"/>
</dbReference>
<dbReference type="Proteomes" id="UP000282211">
    <property type="component" value="Unassembled WGS sequence"/>
</dbReference>